<organism evidence="2 3">
    <name type="scientific">Panicum virgatum</name>
    <name type="common">Blackwell switchgrass</name>
    <dbReference type="NCBI Taxonomy" id="38727"/>
    <lineage>
        <taxon>Eukaryota</taxon>
        <taxon>Viridiplantae</taxon>
        <taxon>Streptophyta</taxon>
        <taxon>Embryophyta</taxon>
        <taxon>Tracheophyta</taxon>
        <taxon>Spermatophyta</taxon>
        <taxon>Magnoliopsida</taxon>
        <taxon>Liliopsida</taxon>
        <taxon>Poales</taxon>
        <taxon>Poaceae</taxon>
        <taxon>PACMAD clade</taxon>
        <taxon>Panicoideae</taxon>
        <taxon>Panicodae</taxon>
        <taxon>Paniceae</taxon>
        <taxon>Panicinae</taxon>
        <taxon>Panicum</taxon>
        <taxon>Panicum sect. Hiantes</taxon>
    </lineage>
</organism>
<evidence type="ECO:0000313" key="2">
    <source>
        <dbReference type="EMBL" id="KAG2657982.1"/>
    </source>
</evidence>
<comment type="caution">
    <text evidence="2">The sequence shown here is derived from an EMBL/GenBank/DDBJ whole genome shotgun (WGS) entry which is preliminary data.</text>
</comment>
<sequence>MFTSKPAELEPLFRAVEAVQVRLQVVVALRCPWSSLGTAMPYGPTPATCLGDWEAAASRRRCSRRADWEAAAGRGGATFAPGRGSSRWQSRCTALPGTRGQPLAEQARRSCGLGGVRARRLGAGRAGRLWRSGLPDSRRRPRAQTAPPVRLVLVQFQPHLALLQLWLAPPPLVLLQLPLTPPRWLGGSPASPARRSASREGPAAEGRGAGMGGSAEGHPCLGAREEEATRSSKAQTDEPSPHRSGRGQIHTHPDRHGRTNPWTPQGNKDQILASSRADNVVQCIAEQSRARQSKAEQSRVEQQDGSILLEERAHPSRRSPLQRWLGGTVRVAWWHRDAEEGPPAGCAGGLVARQRRGRCSRWRARRGGANGAAARGGAVACGGAAVAEARRLRKARWRRGGGAVHRRGRWSRVREPGTGVREPEEDRRRTAPRRRAGEGERLGGGRSAEPRARDSDQRPPMEKRRPATSSTGKGRSGRDDAQSAPGDARSRPGGARSAPGDDELRPNDCGRWSCGGERRWPDKQR</sequence>
<dbReference type="EMBL" id="CM029037">
    <property type="protein sequence ID" value="KAG2657982.1"/>
    <property type="molecule type" value="Genomic_DNA"/>
</dbReference>
<feature type="compositionally biased region" description="Basic and acidic residues" evidence="1">
    <location>
        <begin position="421"/>
        <end position="465"/>
    </location>
</feature>
<feature type="region of interest" description="Disordered" evidence="1">
    <location>
        <begin position="396"/>
        <end position="525"/>
    </location>
</feature>
<accession>A0A8T0X8U3</accession>
<feature type="region of interest" description="Disordered" evidence="1">
    <location>
        <begin position="288"/>
        <end position="308"/>
    </location>
</feature>
<feature type="compositionally biased region" description="Basic residues" evidence="1">
    <location>
        <begin position="396"/>
        <end position="411"/>
    </location>
</feature>
<dbReference type="Proteomes" id="UP000823388">
    <property type="component" value="Chromosome 1K"/>
</dbReference>
<feature type="compositionally biased region" description="Low complexity" evidence="1">
    <location>
        <begin position="186"/>
        <end position="206"/>
    </location>
</feature>
<feature type="compositionally biased region" description="Basic and acidic residues" evidence="1">
    <location>
        <begin position="293"/>
        <end position="302"/>
    </location>
</feature>
<evidence type="ECO:0000313" key="3">
    <source>
        <dbReference type="Proteomes" id="UP000823388"/>
    </source>
</evidence>
<feature type="compositionally biased region" description="Basic and acidic residues" evidence="1">
    <location>
        <begin position="516"/>
        <end position="525"/>
    </location>
</feature>
<evidence type="ECO:0000256" key="1">
    <source>
        <dbReference type="SAM" id="MobiDB-lite"/>
    </source>
</evidence>
<protein>
    <submittedName>
        <fullName evidence="2">Uncharacterized protein</fullName>
    </submittedName>
</protein>
<proteinExistence type="predicted"/>
<dbReference type="AlphaFoldDB" id="A0A8T0X8U3"/>
<feature type="compositionally biased region" description="Polar residues" evidence="1">
    <location>
        <begin position="260"/>
        <end position="269"/>
    </location>
</feature>
<feature type="compositionally biased region" description="Basic and acidic residues" evidence="1">
    <location>
        <begin position="223"/>
        <end position="241"/>
    </location>
</feature>
<keyword evidence="3" id="KW-1185">Reference proteome</keyword>
<gene>
    <name evidence="2" type="ORF">PVAP13_1KG272805</name>
</gene>
<feature type="region of interest" description="Disordered" evidence="1">
    <location>
        <begin position="186"/>
        <end position="269"/>
    </location>
</feature>
<name>A0A8T0X8U3_PANVG</name>
<reference evidence="2" key="1">
    <citation type="submission" date="2020-05" db="EMBL/GenBank/DDBJ databases">
        <title>WGS assembly of Panicum virgatum.</title>
        <authorList>
            <person name="Lovell J.T."/>
            <person name="Jenkins J."/>
            <person name="Shu S."/>
            <person name="Juenger T.E."/>
            <person name="Schmutz J."/>
        </authorList>
    </citation>
    <scope>NUCLEOTIDE SEQUENCE</scope>
    <source>
        <strain evidence="2">AP13</strain>
    </source>
</reference>